<proteinExistence type="predicted"/>
<feature type="transmembrane region" description="Helical" evidence="1">
    <location>
        <begin position="12"/>
        <end position="33"/>
    </location>
</feature>
<dbReference type="EMBL" id="FZQB01000001">
    <property type="protein sequence ID" value="SNT68705.1"/>
    <property type="molecule type" value="Genomic_DNA"/>
</dbReference>
<keyword evidence="1" id="KW-1133">Transmembrane helix</keyword>
<name>A0A239PMD0_9RHOB</name>
<evidence type="ECO:0000256" key="1">
    <source>
        <dbReference type="SAM" id="Phobius"/>
    </source>
</evidence>
<keyword evidence="1" id="KW-0472">Membrane</keyword>
<evidence type="ECO:0000313" key="3">
    <source>
        <dbReference type="Proteomes" id="UP000198307"/>
    </source>
</evidence>
<evidence type="ECO:0000313" key="2">
    <source>
        <dbReference type="EMBL" id="SNT68705.1"/>
    </source>
</evidence>
<dbReference type="RefSeq" id="WP_089342607.1">
    <property type="nucleotide sequence ID" value="NZ_CP067129.1"/>
</dbReference>
<keyword evidence="1" id="KW-0812">Transmembrane</keyword>
<dbReference type="AlphaFoldDB" id="A0A239PMD0"/>
<dbReference type="Proteomes" id="UP000198307">
    <property type="component" value="Unassembled WGS sequence"/>
</dbReference>
<feature type="transmembrane region" description="Helical" evidence="1">
    <location>
        <begin position="45"/>
        <end position="66"/>
    </location>
</feature>
<dbReference type="OrthoDB" id="7871282at2"/>
<gene>
    <name evidence="2" type="ORF">SAMN05444959_101265</name>
</gene>
<protein>
    <submittedName>
        <fullName evidence="2">Uncharacterized protein</fullName>
    </submittedName>
</protein>
<sequence>MRDFFIRWMERLINVAVILGAIGVFLAGGTVFLEAPGGEGLLMALVVWLVGALYLFLVAGLIYLGLGIYNNTRRTAEAVEQLVARS</sequence>
<reference evidence="2 3" key="1">
    <citation type="submission" date="2017-07" db="EMBL/GenBank/DDBJ databases">
        <authorList>
            <person name="Sun Z.S."/>
            <person name="Albrecht U."/>
            <person name="Echele G."/>
            <person name="Lee C.C."/>
        </authorList>
    </citation>
    <scope>NUCLEOTIDE SEQUENCE [LARGE SCALE GENOMIC DNA]</scope>
    <source>
        <strain evidence="2 3">DSM 14827</strain>
    </source>
</reference>
<keyword evidence="3" id="KW-1185">Reference proteome</keyword>
<accession>A0A239PMD0</accession>
<organism evidence="2 3">
    <name type="scientific">Paracoccus seriniphilus</name>
    <dbReference type="NCBI Taxonomy" id="184748"/>
    <lineage>
        <taxon>Bacteria</taxon>
        <taxon>Pseudomonadati</taxon>
        <taxon>Pseudomonadota</taxon>
        <taxon>Alphaproteobacteria</taxon>
        <taxon>Rhodobacterales</taxon>
        <taxon>Paracoccaceae</taxon>
        <taxon>Paracoccus</taxon>
    </lineage>
</organism>